<feature type="compositionally biased region" description="Polar residues" evidence="1">
    <location>
        <begin position="1"/>
        <end position="18"/>
    </location>
</feature>
<protein>
    <recommendedName>
        <fullName evidence="6">Cell division control protein 24</fullName>
    </recommendedName>
</protein>
<feature type="region of interest" description="Disordered" evidence="1">
    <location>
        <begin position="1"/>
        <end position="23"/>
    </location>
</feature>
<dbReference type="SUPFAM" id="SSF50729">
    <property type="entry name" value="PH domain-like"/>
    <property type="match status" value="1"/>
</dbReference>
<dbReference type="PANTHER" id="PTHR47339:SF1">
    <property type="entry name" value="CELL DIVISION CONTROL PROTEIN 24"/>
    <property type="match status" value="1"/>
</dbReference>
<dbReference type="GO" id="GO:0000935">
    <property type="term" value="C:division septum"/>
    <property type="evidence" value="ECO:0007669"/>
    <property type="project" value="TreeGrafter"/>
</dbReference>
<dbReference type="EMBL" id="JAODAN010000009">
    <property type="protein sequence ID" value="KAK1922132.1"/>
    <property type="molecule type" value="Genomic_DNA"/>
</dbReference>
<dbReference type="InterPro" id="IPR035899">
    <property type="entry name" value="DBL_dom_sf"/>
</dbReference>
<evidence type="ECO:0000313" key="5">
    <source>
        <dbReference type="Proteomes" id="UP001182556"/>
    </source>
</evidence>
<feature type="region of interest" description="Disordered" evidence="1">
    <location>
        <begin position="706"/>
        <end position="823"/>
    </location>
</feature>
<keyword evidence="5" id="KW-1185">Reference proteome</keyword>
<dbReference type="CDD" id="cd05992">
    <property type="entry name" value="PB1"/>
    <property type="match status" value="1"/>
</dbReference>
<dbReference type="SUPFAM" id="SSF48065">
    <property type="entry name" value="DBL homology domain (DH-domain)"/>
    <property type="match status" value="1"/>
</dbReference>
<feature type="compositionally biased region" description="Low complexity" evidence="1">
    <location>
        <begin position="930"/>
        <end position="952"/>
    </location>
</feature>
<evidence type="ECO:0000259" key="2">
    <source>
        <dbReference type="PROSITE" id="PS50010"/>
    </source>
</evidence>
<evidence type="ECO:0000259" key="3">
    <source>
        <dbReference type="PROSITE" id="PS51745"/>
    </source>
</evidence>
<dbReference type="GO" id="GO:0031106">
    <property type="term" value="P:septin ring organization"/>
    <property type="evidence" value="ECO:0007669"/>
    <property type="project" value="TreeGrafter"/>
</dbReference>
<feature type="compositionally biased region" description="Basic and acidic residues" evidence="1">
    <location>
        <begin position="764"/>
        <end position="774"/>
    </location>
</feature>
<dbReference type="Pfam" id="PF15411">
    <property type="entry name" value="PH_10"/>
    <property type="match status" value="1"/>
</dbReference>
<comment type="caution">
    <text evidence="4">The sequence shown here is derived from an EMBL/GenBank/DDBJ whole genome shotgun (WGS) entry which is preliminary data.</text>
</comment>
<dbReference type="InterPro" id="IPR053793">
    <property type="entry name" value="PB1-like"/>
</dbReference>
<evidence type="ECO:0000256" key="1">
    <source>
        <dbReference type="SAM" id="MobiDB-lite"/>
    </source>
</evidence>
<dbReference type="InterPro" id="IPR053026">
    <property type="entry name" value="CDC42_GEF"/>
</dbReference>
<sequence length="1058" mass="117622">MSTTISLHRPTMSASGSISRKRVGSVSQRGNEIGLAPLDIQSIQMPSNPQNALALKTAALASTKSLYQTCSTLRKRLRCVDDFAPFLEQPTDAESLDVVSHMCHLFRLGSPLCHLYNLLIPTFSDPSSPLFAPGPEPKRIEYDFPRFYDSPEGVKNWAKRPENAKQCQKYIAMFCMAMKQRQSEGRWHMEMWALHELWGKSSGEEAEGYDSTGLMKVLQTVEAILDCLPESAMSPLSPTTPYTASTSMHVARQSYDLPFSLGGNGSGLTAVANMAATMNGGVHVDMATSTMSPGTGSTEDVARGLSRSSADDNAFKSVEELVASEKSYVQELEILVRCSTEMLENQLISTETNHQMFSNLSKILDFHRKFLIKLETEYEPIQEGQGPQAWVEGRWGRPFVTSEAEFDCYGPYCANYLEAIQLVNEQMPNLLRGQDLPESVRPCLHPERELQAFMIKPIQRITKYGLLLDAILHATAKHDYPFRAELEEGAAAVRRIAAGINEVTDFKAKQATVRELIERVDDWKGHEVGTFGDLWLDDHFTVTKADQPREYHIFLFSKMMLCCKEIIPERNKKTSKNSSMLRKDKTASKSLPERRKLALKGRIFVSNINRAVLSPDADGTTILTVAWTVPQRQANGWHEDVEDSFIVSGKSEEHLKKWADKILELATTEKKKQEEIRAAHARRSDRYSAGERQYLQSAFAPPTPYAEHPAFVWPTPISPNEEEDGLRSGRNTPSIGSSATYMSQSYGHASGRRVQSQQSIPPDRQAEHRARAMTEDQYGPSMAQWKSQHQQPPPLPRLTSAMSALSTASEASFGMPPAPRFGRQMSQSRLGRAEEIEEESPTEADTNFARYGPARGMTRAPSHGVGPTVPYPPPLRSRSASTPNVYQLPKASPSPVPPMPHSAWNESPTMVASSSSTLVGGTAYFAKRMSGSNRRSSSGSHSTETSETSSQSPATPYDTVSRQNSQELPMLLVRVRCGEDQFVISVGGGINWKEFYHRVYRKIRMCARSNAVSLETGVTIKWIDADNDEITIRCDADLEAMFAECVEIGTNCVNIVAR</sequence>
<dbReference type="GO" id="GO:0043332">
    <property type="term" value="C:mating projection tip"/>
    <property type="evidence" value="ECO:0007669"/>
    <property type="project" value="TreeGrafter"/>
</dbReference>
<accession>A0AAD9CVC8</accession>
<dbReference type="Pfam" id="PF00564">
    <property type="entry name" value="PB1"/>
    <property type="match status" value="1"/>
</dbReference>
<feature type="domain" description="DH" evidence="2">
    <location>
        <begin position="313"/>
        <end position="503"/>
    </location>
</feature>
<feature type="compositionally biased region" description="Polar residues" evidence="1">
    <location>
        <begin position="729"/>
        <end position="760"/>
    </location>
</feature>
<reference evidence="4" key="1">
    <citation type="submission" date="2023-02" db="EMBL/GenBank/DDBJ databases">
        <title>Identification and recombinant expression of a fungal hydrolase from Papiliotrema laurentii that hydrolyzes apple cutin and clears colloidal polyester polyurethane.</title>
        <authorList>
            <consortium name="DOE Joint Genome Institute"/>
            <person name="Roman V.A."/>
            <person name="Bojanowski C."/>
            <person name="Crable B.R."/>
            <person name="Wagner D.N."/>
            <person name="Hung C.S."/>
            <person name="Nadeau L.J."/>
            <person name="Schratz L."/>
            <person name="Haridas S."/>
            <person name="Pangilinan J."/>
            <person name="Lipzen A."/>
            <person name="Na H."/>
            <person name="Yan M."/>
            <person name="Ng V."/>
            <person name="Grigoriev I.V."/>
            <person name="Spatafora J.W."/>
            <person name="Barlow D."/>
            <person name="Biffinger J."/>
            <person name="Kelley-Loughnane N."/>
            <person name="Varaljay V.A."/>
            <person name="Crookes-Goodson W.J."/>
        </authorList>
    </citation>
    <scope>NUCLEOTIDE SEQUENCE</scope>
    <source>
        <strain evidence="4">5307AH</strain>
    </source>
</reference>
<dbReference type="GO" id="GO:0005085">
    <property type="term" value="F:guanyl-nucleotide exchange factor activity"/>
    <property type="evidence" value="ECO:0007669"/>
    <property type="project" value="InterPro"/>
</dbReference>
<dbReference type="GO" id="GO:0030010">
    <property type="term" value="P:establishment of cell polarity"/>
    <property type="evidence" value="ECO:0007669"/>
    <property type="project" value="TreeGrafter"/>
</dbReference>
<feature type="domain" description="PB1" evidence="3">
    <location>
        <begin position="970"/>
        <end position="1058"/>
    </location>
</feature>
<dbReference type="SUPFAM" id="SSF54277">
    <property type="entry name" value="CAD &amp; PB1 domains"/>
    <property type="match status" value="1"/>
</dbReference>
<proteinExistence type="predicted"/>
<feature type="region of interest" description="Disordered" evidence="1">
    <location>
        <begin position="854"/>
        <end position="908"/>
    </location>
</feature>
<name>A0AAD9CVC8_PAPLA</name>
<feature type="compositionally biased region" description="Low complexity" evidence="1">
    <location>
        <begin position="798"/>
        <end position="812"/>
    </location>
</feature>
<feature type="region of interest" description="Disordered" evidence="1">
    <location>
        <begin position="929"/>
        <end position="963"/>
    </location>
</feature>
<dbReference type="InterPro" id="IPR000219">
    <property type="entry name" value="DH_dom"/>
</dbReference>
<dbReference type="GO" id="GO:0005634">
    <property type="term" value="C:nucleus"/>
    <property type="evidence" value="ECO:0007669"/>
    <property type="project" value="TreeGrafter"/>
</dbReference>
<dbReference type="InterPro" id="IPR011993">
    <property type="entry name" value="PH-like_dom_sf"/>
</dbReference>
<dbReference type="SMART" id="SM00666">
    <property type="entry name" value="PB1"/>
    <property type="match status" value="1"/>
</dbReference>
<dbReference type="GO" id="GO:0005737">
    <property type="term" value="C:cytoplasm"/>
    <property type="evidence" value="ECO:0007669"/>
    <property type="project" value="TreeGrafter"/>
</dbReference>
<dbReference type="Gene3D" id="1.20.900.10">
    <property type="entry name" value="Dbl homology (DH) domain"/>
    <property type="match status" value="1"/>
</dbReference>
<evidence type="ECO:0000313" key="4">
    <source>
        <dbReference type="EMBL" id="KAK1922132.1"/>
    </source>
</evidence>
<dbReference type="CDD" id="cd00160">
    <property type="entry name" value="RhoGEF"/>
    <property type="match status" value="1"/>
</dbReference>
<dbReference type="FunFam" id="2.30.29.30:FF:000365">
    <property type="entry name" value="Related to CDC24-GTP/GDP exchange factor for Cdc42p"/>
    <property type="match status" value="1"/>
</dbReference>
<organism evidence="4 5">
    <name type="scientific">Papiliotrema laurentii</name>
    <name type="common">Cryptococcus laurentii</name>
    <dbReference type="NCBI Taxonomy" id="5418"/>
    <lineage>
        <taxon>Eukaryota</taxon>
        <taxon>Fungi</taxon>
        <taxon>Dikarya</taxon>
        <taxon>Basidiomycota</taxon>
        <taxon>Agaricomycotina</taxon>
        <taxon>Tremellomycetes</taxon>
        <taxon>Tremellales</taxon>
        <taxon>Rhynchogastremaceae</taxon>
        <taxon>Papiliotrema</taxon>
    </lineage>
</organism>
<dbReference type="CDD" id="cd13246">
    <property type="entry name" value="PH_Scd1"/>
    <property type="match status" value="1"/>
</dbReference>
<dbReference type="Proteomes" id="UP001182556">
    <property type="component" value="Unassembled WGS sequence"/>
</dbReference>
<dbReference type="PROSITE" id="PS50010">
    <property type="entry name" value="DH_2"/>
    <property type="match status" value="1"/>
</dbReference>
<dbReference type="AlphaFoldDB" id="A0AAD9CVC8"/>
<dbReference type="Pfam" id="PF00621">
    <property type="entry name" value="RhoGEF"/>
    <property type="match status" value="1"/>
</dbReference>
<dbReference type="InterPro" id="IPR033511">
    <property type="entry name" value="Cdc24/Scd1_PH_dom"/>
</dbReference>
<gene>
    <name evidence="4" type="ORF">DB88DRAFT_383602</name>
</gene>
<dbReference type="Gene3D" id="3.10.20.90">
    <property type="entry name" value="Phosphatidylinositol 3-kinase Catalytic Subunit, Chain A, domain 1"/>
    <property type="match status" value="1"/>
</dbReference>
<dbReference type="InterPro" id="IPR000270">
    <property type="entry name" value="PB1_dom"/>
</dbReference>
<dbReference type="Gene3D" id="2.30.29.30">
    <property type="entry name" value="Pleckstrin-homology domain (PH domain)/Phosphotyrosine-binding domain (PTB)"/>
    <property type="match status" value="1"/>
</dbReference>
<dbReference type="PANTHER" id="PTHR47339">
    <property type="entry name" value="CELL DIVISION CONTROL PROTEIN 24"/>
    <property type="match status" value="1"/>
</dbReference>
<evidence type="ECO:0008006" key="6">
    <source>
        <dbReference type="Google" id="ProtNLM"/>
    </source>
</evidence>
<dbReference type="SMART" id="SM00325">
    <property type="entry name" value="RhoGEF"/>
    <property type="match status" value="1"/>
</dbReference>
<dbReference type="PROSITE" id="PS51745">
    <property type="entry name" value="PB1"/>
    <property type="match status" value="1"/>
</dbReference>